<proteinExistence type="predicted"/>
<name>A0A8H5G7J9_9AGAR</name>
<feature type="compositionally biased region" description="Low complexity" evidence="1">
    <location>
        <begin position="19"/>
        <end position="32"/>
    </location>
</feature>
<feature type="region of interest" description="Disordered" evidence="1">
    <location>
        <begin position="18"/>
        <end position="69"/>
    </location>
</feature>
<dbReference type="EMBL" id="JAACJO010000004">
    <property type="protein sequence ID" value="KAF5359833.1"/>
    <property type="molecule type" value="Genomic_DNA"/>
</dbReference>
<gene>
    <name evidence="3" type="ORF">D9756_002908</name>
</gene>
<evidence type="ECO:0000256" key="1">
    <source>
        <dbReference type="SAM" id="MobiDB-lite"/>
    </source>
</evidence>
<organism evidence="3 4">
    <name type="scientific">Leucocoprinus leucothites</name>
    <dbReference type="NCBI Taxonomy" id="201217"/>
    <lineage>
        <taxon>Eukaryota</taxon>
        <taxon>Fungi</taxon>
        <taxon>Dikarya</taxon>
        <taxon>Basidiomycota</taxon>
        <taxon>Agaricomycotina</taxon>
        <taxon>Agaricomycetes</taxon>
        <taxon>Agaricomycetidae</taxon>
        <taxon>Agaricales</taxon>
        <taxon>Agaricineae</taxon>
        <taxon>Agaricaceae</taxon>
        <taxon>Leucocoprinus</taxon>
    </lineage>
</organism>
<dbReference type="InterPro" id="IPR021331">
    <property type="entry name" value="Hva1_TUDOR"/>
</dbReference>
<protein>
    <recommendedName>
        <fullName evidence="2">Hypervirulence associated protein TUDOR domain-containing protein</fullName>
    </recommendedName>
</protein>
<dbReference type="OrthoDB" id="10052172at2759"/>
<reference evidence="3 4" key="1">
    <citation type="journal article" date="2020" name="ISME J.">
        <title>Uncovering the hidden diversity of litter-decomposition mechanisms in mushroom-forming fungi.</title>
        <authorList>
            <person name="Floudas D."/>
            <person name="Bentzer J."/>
            <person name="Ahren D."/>
            <person name="Johansson T."/>
            <person name="Persson P."/>
            <person name="Tunlid A."/>
        </authorList>
    </citation>
    <scope>NUCLEOTIDE SEQUENCE [LARGE SCALE GENOMIC DNA]</scope>
    <source>
        <strain evidence="3 4">CBS 146.42</strain>
    </source>
</reference>
<feature type="domain" description="Hypervirulence associated protein TUDOR" evidence="2">
    <location>
        <begin position="10"/>
        <end position="78"/>
    </location>
</feature>
<comment type="caution">
    <text evidence="3">The sequence shown here is derived from an EMBL/GenBank/DDBJ whole genome shotgun (WGS) entry which is preliminary data.</text>
</comment>
<dbReference type="Proteomes" id="UP000559027">
    <property type="component" value="Unassembled WGS sequence"/>
</dbReference>
<accession>A0A8H5G7J9</accession>
<sequence length="86" mass="8885">MEAPHGFNIGDHVKYQAVGGASSAADSSTTTGEIVEIRGMSDTVGNGRAQGQVSEQEPRPVIRNDSTGKASAYKAGNILGYADEDS</sequence>
<evidence type="ECO:0000313" key="3">
    <source>
        <dbReference type="EMBL" id="KAF5359833.1"/>
    </source>
</evidence>
<evidence type="ECO:0000313" key="4">
    <source>
        <dbReference type="Proteomes" id="UP000559027"/>
    </source>
</evidence>
<keyword evidence="4" id="KW-1185">Reference proteome</keyword>
<evidence type="ECO:0000259" key="2">
    <source>
        <dbReference type="Pfam" id="PF11160"/>
    </source>
</evidence>
<dbReference type="Pfam" id="PF11160">
    <property type="entry name" value="Hva1_TUDOR"/>
    <property type="match status" value="1"/>
</dbReference>
<dbReference type="AlphaFoldDB" id="A0A8H5G7J9"/>